<accession>A0A1G9XAB7</accession>
<gene>
    <name evidence="1" type="ORF">SAMN04488137_2660</name>
</gene>
<keyword evidence="1" id="KW-0808">Transferase</keyword>
<dbReference type="GO" id="GO:0016740">
    <property type="term" value="F:transferase activity"/>
    <property type="evidence" value="ECO:0007669"/>
    <property type="project" value="UniProtKB-KW"/>
</dbReference>
<evidence type="ECO:0000313" key="2">
    <source>
        <dbReference type="Proteomes" id="UP000199544"/>
    </source>
</evidence>
<reference evidence="2" key="1">
    <citation type="submission" date="2016-10" db="EMBL/GenBank/DDBJ databases">
        <authorList>
            <person name="Varghese N."/>
            <person name="Submissions S."/>
        </authorList>
    </citation>
    <scope>NUCLEOTIDE SEQUENCE [LARGE SCALE GENOMIC DNA]</scope>
    <source>
        <strain evidence="2">CGMCC 1.6854</strain>
    </source>
</reference>
<dbReference type="Pfam" id="PF05014">
    <property type="entry name" value="Nuc_deoxyrib_tr"/>
    <property type="match status" value="1"/>
</dbReference>
<dbReference type="Proteomes" id="UP000199544">
    <property type="component" value="Unassembled WGS sequence"/>
</dbReference>
<dbReference type="Gene3D" id="3.40.50.450">
    <property type="match status" value="1"/>
</dbReference>
<protein>
    <submittedName>
        <fullName evidence="1">Nucleoside 2-deoxyribosyltransferase</fullName>
    </submittedName>
</protein>
<keyword evidence="2" id="KW-1185">Reference proteome</keyword>
<name>A0A1G9XAB7_9BACL</name>
<organism evidence="1 2">
    <name type="scientific">Fictibacillus solisalsi</name>
    <dbReference type="NCBI Taxonomy" id="459525"/>
    <lineage>
        <taxon>Bacteria</taxon>
        <taxon>Bacillati</taxon>
        <taxon>Bacillota</taxon>
        <taxon>Bacilli</taxon>
        <taxon>Bacillales</taxon>
        <taxon>Fictibacillaceae</taxon>
        <taxon>Fictibacillus</taxon>
    </lineage>
</organism>
<dbReference type="EMBL" id="FNHW01000001">
    <property type="protein sequence ID" value="SDM93491.1"/>
    <property type="molecule type" value="Genomic_DNA"/>
</dbReference>
<dbReference type="InterPro" id="IPR007710">
    <property type="entry name" value="Nucleoside_deoxyribTrfase"/>
</dbReference>
<dbReference type="STRING" id="459525.SAMN04488137_2660"/>
<sequence length="161" mass="18754">MLHQERWCPMNGDTRKVRVFIAGPFFDQEQIARIQRLENALSRNPQVAEFYSARLHPNQQYPWGSKEWRKVVFNFNLSALRRADVVVAIHDYEGKSTDSGTAFELGYAYAYQKPIILIKEKESVPNLMLIESLHAYFTNVDSMATYNFIRMPAYPYEGPLI</sequence>
<dbReference type="AlphaFoldDB" id="A0A1G9XAB7"/>
<evidence type="ECO:0000313" key="1">
    <source>
        <dbReference type="EMBL" id="SDM93491.1"/>
    </source>
</evidence>
<proteinExistence type="predicted"/>
<dbReference type="SUPFAM" id="SSF52309">
    <property type="entry name" value="N-(deoxy)ribosyltransferase-like"/>
    <property type="match status" value="1"/>
</dbReference>